<accession>A0A6P6SXK0</accession>
<dbReference type="EC" id="5.6.2.3" evidence="1"/>
<dbReference type="GO" id="GO:0000723">
    <property type="term" value="P:telomere maintenance"/>
    <property type="evidence" value="ECO:0007669"/>
    <property type="project" value="InterPro"/>
</dbReference>
<evidence type="ECO:0000313" key="6">
    <source>
        <dbReference type="RefSeq" id="XP_027070738.2"/>
    </source>
</evidence>
<reference evidence="6" key="2">
    <citation type="submission" date="2025-08" db="UniProtKB">
        <authorList>
            <consortium name="RefSeq"/>
        </authorList>
    </citation>
    <scope>IDENTIFICATION</scope>
    <source>
        <tissue evidence="6">Leaves</tissue>
    </source>
</reference>
<dbReference type="InterPro" id="IPR049163">
    <property type="entry name" value="Pif1-like_2B_dom"/>
</dbReference>
<dbReference type="InterPro" id="IPR025476">
    <property type="entry name" value="Helitron_helicase-like"/>
</dbReference>
<feature type="domain" description="DNA helicase Pif1-like DEAD-box helicase" evidence="2">
    <location>
        <begin position="1192"/>
        <end position="1398"/>
    </location>
</feature>
<dbReference type="Gene3D" id="3.40.50.300">
    <property type="entry name" value="P-loop containing nucleotide triphosphate hydrolases"/>
    <property type="match status" value="1"/>
</dbReference>
<dbReference type="Pfam" id="PF14214">
    <property type="entry name" value="Helitron_like_N"/>
    <property type="match status" value="1"/>
</dbReference>
<dbReference type="PANTHER" id="PTHR10492:SF100">
    <property type="entry name" value="ATP-DEPENDENT DNA HELICASE"/>
    <property type="match status" value="1"/>
</dbReference>
<feature type="domain" description="DNA helicase Pif1-like 2B" evidence="4">
    <location>
        <begin position="1489"/>
        <end position="1532"/>
    </location>
</feature>
<keyword evidence="1" id="KW-0234">DNA repair</keyword>
<dbReference type="SUPFAM" id="SSF52540">
    <property type="entry name" value="P-loop containing nucleoside triphosphate hydrolases"/>
    <property type="match status" value="2"/>
</dbReference>
<dbReference type="GO" id="GO:0005524">
    <property type="term" value="F:ATP binding"/>
    <property type="evidence" value="ECO:0007669"/>
    <property type="project" value="UniProtKB-KW"/>
</dbReference>
<dbReference type="GO" id="GO:0006310">
    <property type="term" value="P:DNA recombination"/>
    <property type="evidence" value="ECO:0007669"/>
    <property type="project" value="UniProtKB-KW"/>
</dbReference>
<keyword evidence="5" id="KW-1185">Reference proteome</keyword>
<evidence type="ECO:0000259" key="4">
    <source>
        <dbReference type="Pfam" id="PF21530"/>
    </source>
</evidence>
<keyword evidence="1" id="KW-0067">ATP-binding</keyword>
<comment type="cofactor">
    <cofactor evidence="1">
        <name>Mg(2+)</name>
        <dbReference type="ChEBI" id="CHEBI:18420"/>
    </cofactor>
</comment>
<dbReference type="GO" id="GO:0016787">
    <property type="term" value="F:hydrolase activity"/>
    <property type="evidence" value="ECO:0007669"/>
    <property type="project" value="UniProtKB-KW"/>
</dbReference>
<keyword evidence="1" id="KW-0227">DNA damage</keyword>
<gene>
    <name evidence="6" type="primary">LOC113695785</name>
</gene>
<keyword evidence="1" id="KW-0547">Nucleotide-binding</keyword>
<keyword evidence="1" id="KW-0347">Helicase</keyword>
<dbReference type="OrthoDB" id="2439059at2759"/>
<evidence type="ECO:0000313" key="5">
    <source>
        <dbReference type="Proteomes" id="UP001652660"/>
    </source>
</evidence>
<evidence type="ECO:0000256" key="1">
    <source>
        <dbReference type="RuleBase" id="RU363044"/>
    </source>
</evidence>
<dbReference type="GeneID" id="113695785"/>
<dbReference type="PANTHER" id="PTHR10492">
    <property type="match status" value="1"/>
</dbReference>
<dbReference type="CDD" id="cd18809">
    <property type="entry name" value="SF1_C_RecD"/>
    <property type="match status" value="1"/>
</dbReference>
<dbReference type="RefSeq" id="XP_027070738.2">
    <property type="nucleotide sequence ID" value="XM_027214937.2"/>
</dbReference>
<dbReference type="Pfam" id="PF05970">
    <property type="entry name" value="PIF1"/>
    <property type="match status" value="1"/>
</dbReference>
<dbReference type="Pfam" id="PF21530">
    <property type="entry name" value="Pif1_2B_dom"/>
    <property type="match status" value="1"/>
</dbReference>
<name>A0A6P6SXK0_COFAR</name>
<comment type="catalytic activity">
    <reaction evidence="1">
        <text>ATP + H2O = ADP + phosphate + H(+)</text>
        <dbReference type="Rhea" id="RHEA:13065"/>
        <dbReference type="ChEBI" id="CHEBI:15377"/>
        <dbReference type="ChEBI" id="CHEBI:15378"/>
        <dbReference type="ChEBI" id="CHEBI:30616"/>
        <dbReference type="ChEBI" id="CHEBI:43474"/>
        <dbReference type="ChEBI" id="CHEBI:456216"/>
        <dbReference type="EC" id="5.6.2.3"/>
    </reaction>
</comment>
<keyword evidence="1" id="KW-0233">DNA recombination</keyword>
<reference evidence="5" key="1">
    <citation type="journal article" date="2025" name="Foods">
        <title>Unveiling the Microbial Signatures of Arabica Coffee Cherries: Insights into Ripeness Specific Diversity, Functional Traits, and Implications for Quality and Safety.</title>
        <authorList>
            <consortium name="RefSeq"/>
            <person name="Tenea G.N."/>
            <person name="Cifuentes V."/>
            <person name="Reyes P."/>
            <person name="Cevallos-Vallejos M."/>
        </authorList>
    </citation>
    <scope>NUCLEOTIDE SEQUENCE [LARGE SCALE GENOMIC DNA]</scope>
</reference>
<feature type="domain" description="Helitron helicase-like" evidence="3">
    <location>
        <begin position="563"/>
        <end position="744"/>
    </location>
</feature>
<dbReference type="InterPro" id="IPR027417">
    <property type="entry name" value="P-loop_NTPase"/>
</dbReference>
<evidence type="ECO:0000259" key="2">
    <source>
        <dbReference type="Pfam" id="PF05970"/>
    </source>
</evidence>
<dbReference type="GO" id="GO:0043139">
    <property type="term" value="F:5'-3' DNA helicase activity"/>
    <property type="evidence" value="ECO:0007669"/>
    <property type="project" value="UniProtKB-EC"/>
</dbReference>
<evidence type="ECO:0000259" key="3">
    <source>
        <dbReference type="Pfam" id="PF14214"/>
    </source>
</evidence>
<proteinExistence type="inferred from homology"/>
<dbReference type="InterPro" id="IPR010285">
    <property type="entry name" value="DNA_helicase_pif1-like_DEAD"/>
</dbReference>
<dbReference type="GO" id="GO:0006281">
    <property type="term" value="P:DNA repair"/>
    <property type="evidence" value="ECO:0007669"/>
    <property type="project" value="UniProtKB-KW"/>
</dbReference>
<comment type="similarity">
    <text evidence="1">Belongs to the helicase family.</text>
</comment>
<protein>
    <recommendedName>
        <fullName evidence="1">ATP-dependent DNA helicase</fullName>
        <ecNumber evidence="1">5.6.2.3</ecNumber>
    </recommendedName>
</protein>
<keyword evidence="1" id="KW-0378">Hydrolase</keyword>
<sequence length="1657" mass="190819">MSSCSDSHKVAAQKAICNQRLREKYAMLSPEEKELHRLKQREAYQKRKAKKNSTNFTDKKQTTTGGTLQLCDEAQLTLDPDPAKCSQQCTDDANISATTNVHQQLQDKQELHHNKSSQQTMQSQLQSNDFLQTSVFQPITNQGESPICTNCYSYISDVVQDTPGIAMIPSLNKTLQSNVRDDNVSIKVVSTQQQRSTRSQKKKMTAKKCQTTNGTEALKLISNEPDKLPQVPDCQYCGAKKFHSETPSFCCSDGEVILHENKLPDILVELYTGNTEDAISFRTYVRTYNNMFAFTSFGVHYDKALCKRTNGIYTFKIQGQTYHFINELIPHGGSGMYLQLYFHDTDHELENRLAFSERVTINIVSKLMDVMKQNPYACFFRSLRNVSDLDSYQIILRSHSTADQRIYNKPRVSQIAALWIEGENPTEAYSRHIQVYTKEGQSHRVQYYYGCYDPLQYPLLYPLGETGWHPGIQRSGNVNPKKRKRAESKKKCTVTLSSFTSPEELFTSEQQGAFSLAILHNFTISIKIFSECISYIWYSYFKTTSAALQQHENSKDFVSMREYYAYKFQIRKQYIPNILNTGRLLQQFAVDMYVKLETQRLDFYRSKQLLIRREQLQGLMDSVIQGQSQGSKVGQRVLLPASFIGGPRDMKKRYMDAMALVQKFGRPDLFLTMTCNPSWPEIKENMLPTDEAQNRIDLCARVFHSKLQVLKEELFKREIFGQVAAYTYVIEFQKRGLPHAHFLIILKPNSKLYSPDSYDRIVSAELPDEGTQKHLFKMVRKHMMHGPCGSKNPNNVCMQGQKVRFCKNKYPKQWADSTTHGQNAYPIYRRRNDGKKVYVRGQELDNRWVVPHNPYLLTKFNCHINVEICSTIKVVKYMFKYIFKGHDKVHFRVSSDIPEQCIDEIKEYQTARWVSGIEAMWRIYRFTLNEMHPSVMNLQLHLQNYQSMSFKDNEDIRDLLKNQFKKRTMLTEFFHMNATYDLAKALKCTYKEFPQHFVWHPDKKYWSARKQKDCIGRIVAANPNEGERYFLRLLLINVKGPTSFDDLKMIDNKYANSFQEAAILRGYFESNNAQQQCLEEAALYHMPYTFRRLFATILVHFPPANPRQLWENFKRSLSEDFYHQPNVQSDQIRLNVLHEISKFLQSMGKNINTYDLVPRILRLNLADRETRDTMSETQIIVSDEDIASISRLNMEQKLAFDIITAHVYNNHRGSFFLDGPGGTGKTFLYKALLADIRSKGFIALATASSGVAASILPGGRTAHSRFKIPINMDTNNMCSISKQSALADLLRQAKLIIWDEAPMMHKTGIERVDKSLRDLMETDELFGGKIIVFGGDFRQVLPVITKGSKPDFMQACLVNSYIWPDLQKLKLKENMRAIADPNFTDYLLRVGNGAESFVNNNNIQIPQDLLIPYTTEEQSLNTLIHAVFPDLKSCSKEDYSWTNRAILTTKNDFVDDINNALIQEFSGNSFEYISRDKIADTSQQAILEDFVNSLTPNGFPPHKILLKPNSPIMLLRNIDPPEGLCNGTRLICRSLRPNIIEAIISSGEFRGKEVFLHRICFKSDSDPDCLIAFERMQFPVRLCFAMTINKAQDQTLDYVGIYLREPVFSHGQLYVALSRARNSKSVKMLIKPSLSDLSLDNITPNIVYTEILEAAQL</sequence>
<dbReference type="Proteomes" id="UP001652660">
    <property type="component" value="Chromosome 6e"/>
</dbReference>
<organism evidence="5 6">
    <name type="scientific">Coffea arabica</name>
    <name type="common">Arabian coffee</name>
    <dbReference type="NCBI Taxonomy" id="13443"/>
    <lineage>
        <taxon>Eukaryota</taxon>
        <taxon>Viridiplantae</taxon>
        <taxon>Streptophyta</taxon>
        <taxon>Embryophyta</taxon>
        <taxon>Tracheophyta</taxon>
        <taxon>Spermatophyta</taxon>
        <taxon>Magnoliopsida</taxon>
        <taxon>eudicotyledons</taxon>
        <taxon>Gunneridae</taxon>
        <taxon>Pentapetalae</taxon>
        <taxon>asterids</taxon>
        <taxon>lamiids</taxon>
        <taxon>Gentianales</taxon>
        <taxon>Rubiaceae</taxon>
        <taxon>Ixoroideae</taxon>
        <taxon>Gardenieae complex</taxon>
        <taxon>Bertiereae - Coffeeae clade</taxon>
        <taxon>Coffeeae</taxon>
        <taxon>Coffea</taxon>
    </lineage>
</organism>